<dbReference type="EMBL" id="BAAAFG010000002">
    <property type="protein sequence ID" value="GAA0871307.1"/>
    <property type="molecule type" value="Genomic_DNA"/>
</dbReference>
<gene>
    <name evidence="2" type="ORF">GCM10009117_04530</name>
</gene>
<evidence type="ECO:0000313" key="3">
    <source>
        <dbReference type="Proteomes" id="UP001500507"/>
    </source>
</evidence>
<dbReference type="InterPro" id="IPR021255">
    <property type="entry name" value="DUF2807"/>
</dbReference>
<dbReference type="Proteomes" id="UP001500507">
    <property type="component" value="Unassembled WGS sequence"/>
</dbReference>
<sequence length="262" mass="29511">MSWRITDNNIVNRVHALITVILFSGLISCDTETAPDCFQVEGDIIEKEIDLPPFSKITVNEKIQLFVSYGENQLVTLETGENLLNEIELRVEGDRLIMTNSNGCNIFRDYAVTKVYVTLPEFTEIRHFSEFTVTSTNTIKSNNLRLLTEDNQEEEEQHTNGDFDLTLEVETLRITSNGNGNYILDGTVAQASFGIFSGDTRIEAGNLLIDDLELFHRGSNKMIVNPLLSIKGELYSTGDVIAKNEPAIVEVEEFYTGRLIFE</sequence>
<evidence type="ECO:0000313" key="2">
    <source>
        <dbReference type="EMBL" id="GAA0871307.1"/>
    </source>
</evidence>
<protein>
    <recommendedName>
        <fullName evidence="1">Putative auto-transporter adhesin head GIN domain-containing protein</fullName>
    </recommendedName>
</protein>
<organism evidence="2 3">
    <name type="scientific">Gangjinia marincola</name>
    <dbReference type="NCBI Taxonomy" id="578463"/>
    <lineage>
        <taxon>Bacteria</taxon>
        <taxon>Pseudomonadati</taxon>
        <taxon>Bacteroidota</taxon>
        <taxon>Flavobacteriia</taxon>
        <taxon>Flavobacteriales</taxon>
        <taxon>Flavobacteriaceae</taxon>
        <taxon>Gangjinia</taxon>
    </lineage>
</organism>
<comment type="caution">
    <text evidence="2">The sequence shown here is derived from an EMBL/GenBank/DDBJ whole genome shotgun (WGS) entry which is preliminary data.</text>
</comment>
<dbReference type="PROSITE" id="PS51257">
    <property type="entry name" value="PROKAR_LIPOPROTEIN"/>
    <property type="match status" value="1"/>
</dbReference>
<name>A0ABN1MDX5_9FLAO</name>
<dbReference type="RefSeq" id="WP_343763281.1">
    <property type="nucleotide sequence ID" value="NZ_BAAAFG010000002.1"/>
</dbReference>
<accession>A0ABN1MDX5</accession>
<reference evidence="2 3" key="1">
    <citation type="journal article" date="2019" name="Int. J. Syst. Evol. Microbiol.">
        <title>The Global Catalogue of Microorganisms (GCM) 10K type strain sequencing project: providing services to taxonomists for standard genome sequencing and annotation.</title>
        <authorList>
            <consortium name="The Broad Institute Genomics Platform"/>
            <consortium name="The Broad Institute Genome Sequencing Center for Infectious Disease"/>
            <person name="Wu L."/>
            <person name="Ma J."/>
        </authorList>
    </citation>
    <scope>NUCLEOTIDE SEQUENCE [LARGE SCALE GENOMIC DNA]</scope>
    <source>
        <strain evidence="2 3">JCM 16082</strain>
    </source>
</reference>
<dbReference type="Pfam" id="PF10988">
    <property type="entry name" value="DUF2807"/>
    <property type="match status" value="1"/>
</dbReference>
<evidence type="ECO:0000259" key="1">
    <source>
        <dbReference type="Pfam" id="PF10988"/>
    </source>
</evidence>
<keyword evidence="3" id="KW-1185">Reference proteome</keyword>
<proteinExistence type="predicted"/>
<feature type="domain" description="Putative auto-transporter adhesin head GIN" evidence="1">
    <location>
        <begin position="53"/>
        <end position="246"/>
    </location>
</feature>
<dbReference type="Gene3D" id="2.160.20.120">
    <property type="match status" value="1"/>
</dbReference>